<accession>A0ABW3L1A3</accession>
<sequence>MKRIILLFQVLILLILCQPLATFAAKEEVNYLALGDSLAYGLTADRSIVYGYPHYIRDFFIEEGIDVHYLNQAKSGATSDDVLSDLQTNPITIDAVKHADYITIDAGANDLLNELKKLQNNLPFDPLGASIAAISNMDRMLKVIDEWNPDANVYVMGYYNALHPLNFSNETKARFLPILHKFNDSLRMTTETNGAFFIPTYQSIEDNHKRFLPIDVHLTTDGYEAVAKEFWKAMKNTLP</sequence>
<dbReference type="EMBL" id="JBHTKL010000001">
    <property type="protein sequence ID" value="MFD1018369.1"/>
    <property type="molecule type" value="Genomic_DNA"/>
</dbReference>
<dbReference type="PANTHER" id="PTHR30383:SF5">
    <property type="entry name" value="SGNH HYDROLASE-TYPE ESTERASE DOMAIN-CONTAINING PROTEIN"/>
    <property type="match status" value="1"/>
</dbReference>
<dbReference type="PANTHER" id="PTHR30383">
    <property type="entry name" value="THIOESTERASE 1/PROTEASE 1/LYSOPHOSPHOLIPASE L1"/>
    <property type="match status" value="1"/>
</dbReference>
<protein>
    <submittedName>
        <fullName evidence="2">SGNH/GDSL hydrolase family protein</fullName>
    </submittedName>
</protein>
<comment type="caution">
    <text evidence="2">The sequence shown here is derived from an EMBL/GenBank/DDBJ whole genome shotgun (WGS) entry which is preliminary data.</text>
</comment>
<feature type="domain" description="SGNH hydrolase-type esterase" evidence="1">
    <location>
        <begin position="33"/>
        <end position="225"/>
    </location>
</feature>
<reference evidence="3" key="1">
    <citation type="journal article" date="2019" name="Int. J. Syst. Evol. Microbiol.">
        <title>The Global Catalogue of Microorganisms (GCM) 10K type strain sequencing project: providing services to taxonomists for standard genome sequencing and annotation.</title>
        <authorList>
            <consortium name="The Broad Institute Genomics Platform"/>
            <consortium name="The Broad Institute Genome Sequencing Center for Infectious Disease"/>
            <person name="Wu L."/>
            <person name="Ma J."/>
        </authorList>
    </citation>
    <scope>NUCLEOTIDE SEQUENCE [LARGE SCALE GENOMIC DNA]</scope>
    <source>
        <strain evidence="3">CCUG 56607</strain>
    </source>
</reference>
<evidence type="ECO:0000313" key="3">
    <source>
        <dbReference type="Proteomes" id="UP001596990"/>
    </source>
</evidence>
<dbReference type="RefSeq" id="WP_386056820.1">
    <property type="nucleotide sequence ID" value="NZ_JBHTKL010000001.1"/>
</dbReference>
<evidence type="ECO:0000313" key="2">
    <source>
        <dbReference type="EMBL" id="MFD1018369.1"/>
    </source>
</evidence>
<dbReference type="Pfam" id="PF13472">
    <property type="entry name" value="Lipase_GDSL_2"/>
    <property type="match status" value="1"/>
</dbReference>
<dbReference type="Gene3D" id="3.40.50.1110">
    <property type="entry name" value="SGNH hydrolase"/>
    <property type="match status" value="1"/>
</dbReference>
<gene>
    <name evidence="2" type="ORF">ACFQ2J_04065</name>
</gene>
<evidence type="ECO:0000259" key="1">
    <source>
        <dbReference type="Pfam" id="PF13472"/>
    </source>
</evidence>
<dbReference type="Proteomes" id="UP001596990">
    <property type="component" value="Unassembled WGS sequence"/>
</dbReference>
<dbReference type="SUPFAM" id="SSF52266">
    <property type="entry name" value="SGNH hydrolase"/>
    <property type="match status" value="1"/>
</dbReference>
<dbReference type="InterPro" id="IPR013830">
    <property type="entry name" value="SGNH_hydro"/>
</dbReference>
<dbReference type="InterPro" id="IPR051532">
    <property type="entry name" value="Ester_Hydrolysis_Enzymes"/>
</dbReference>
<name>A0ABW3L1A3_9BACI</name>
<organism evidence="2 3">
    <name type="scientific">Thalassobacillus hwangdonensis</name>
    <dbReference type="NCBI Taxonomy" id="546108"/>
    <lineage>
        <taxon>Bacteria</taxon>
        <taxon>Bacillati</taxon>
        <taxon>Bacillota</taxon>
        <taxon>Bacilli</taxon>
        <taxon>Bacillales</taxon>
        <taxon>Bacillaceae</taxon>
        <taxon>Thalassobacillus</taxon>
    </lineage>
</organism>
<keyword evidence="2" id="KW-0378">Hydrolase</keyword>
<proteinExistence type="predicted"/>
<keyword evidence="3" id="KW-1185">Reference proteome</keyword>
<dbReference type="InterPro" id="IPR036514">
    <property type="entry name" value="SGNH_hydro_sf"/>
</dbReference>
<dbReference type="GO" id="GO:0016787">
    <property type="term" value="F:hydrolase activity"/>
    <property type="evidence" value="ECO:0007669"/>
    <property type="project" value="UniProtKB-KW"/>
</dbReference>